<dbReference type="RefSeq" id="XP_002431470.1">
    <property type="nucleotide sequence ID" value="XM_002431425.1"/>
</dbReference>
<dbReference type="InParanoid" id="E0VZC6"/>
<proteinExistence type="predicted"/>
<accession>E0VZC6</accession>
<evidence type="ECO:0000313" key="1">
    <source>
        <dbReference type="EMBL" id="EEB18732.1"/>
    </source>
</evidence>
<dbReference type="GeneID" id="8235138"/>
<sequence length="242" mass="28102">MVRYATKFGIEHPYTIPNKGPTPKIDKEEGLPLGKLDIAWVKDSIKKDYHWSRGLKWYERLHAHATLNSARKNVKCKRPFEPKDSLDLLLDAVYCPTLGVFFNKTDPCLQKDTVFDENSWNNENNKNTKINKRNFNNKTFSEEGGFYNYCNYDIRKPFKFVKLSKKTDGKLNFESGSWRLLRNRVYVYPDVSVPRNYPIIYSMGGVERRENIHSVKLGIATDHSPQTNPGYSRTPCGAFYSI</sequence>
<dbReference type="FunCoup" id="E0VZC6">
    <property type="interactions" value="5"/>
</dbReference>
<reference evidence="1" key="2">
    <citation type="submission" date="2007-04" db="EMBL/GenBank/DDBJ databases">
        <title>The genome of the human body louse.</title>
        <authorList>
            <consortium name="The Human Body Louse Genome Consortium"/>
            <person name="Kirkness E."/>
            <person name="Walenz B."/>
            <person name="Hass B."/>
            <person name="Bruggner R."/>
            <person name="Strausberg R."/>
        </authorList>
    </citation>
    <scope>NUCLEOTIDE SEQUENCE</scope>
    <source>
        <strain evidence="1">USDA</strain>
    </source>
</reference>
<dbReference type="OMA" id="STYRHED"/>
<evidence type="ECO:0000313" key="3">
    <source>
        <dbReference type="Proteomes" id="UP000009046"/>
    </source>
</evidence>
<gene>
    <name evidence="2" type="primary">8235138</name>
    <name evidence="1" type="ORF">Phum_PHUM530170</name>
</gene>
<dbReference type="InterPro" id="IPR022179">
    <property type="entry name" value="CFAP276"/>
</dbReference>
<dbReference type="Pfam" id="PF12494">
    <property type="entry name" value="DUF3695"/>
    <property type="match status" value="1"/>
</dbReference>
<dbReference type="KEGG" id="phu:Phum_PHUM530170"/>
<dbReference type="CTD" id="8235138"/>
<dbReference type="HOGENOM" id="CLU_1148422_0_0_1"/>
<keyword evidence="3" id="KW-1185">Reference proteome</keyword>
<dbReference type="VEuPathDB" id="VectorBase:PHUM530170"/>
<dbReference type="OrthoDB" id="10013535at2759"/>
<dbReference type="EMBL" id="AAZO01006435">
    <property type="status" value="NOT_ANNOTATED_CDS"/>
    <property type="molecule type" value="Genomic_DNA"/>
</dbReference>
<organism>
    <name type="scientific">Pediculus humanus subsp. corporis</name>
    <name type="common">Body louse</name>
    <dbReference type="NCBI Taxonomy" id="121224"/>
    <lineage>
        <taxon>Eukaryota</taxon>
        <taxon>Metazoa</taxon>
        <taxon>Ecdysozoa</taxon>
        <taxon>Arthropoda</taxon>
        <taxon>Hexapoda</taxon>
        <taxon>Insecta</taxon>
        <taxon>Pterygota</taxon>
        <taxon>Neoptera</taxon>
        <taxon>Paraneoptera</taxon>
        <taxon>Psocodea</taxon>
        <taxon>Troctomorpha</taxon>
        <taxon>Phthiraptera</taxon>
        <taxon>Anoplura</taxon>
        <taxon>Pediculidae</taxon>
        <taxon>Pediculus</taxon>
    </lineage>
</organism>
<reference evidence="1" key="1">
    <citation type="submission" date="2007-04" db="EMBL/GenBank/DDBJ databases">
        <title>Annotation of Pediculus humanus corporis strain USDA.</title>
        <authorList>
            <person name="Kirkness E."/>
            <person name="Hannick L."/>
            <person name="Hass B."/>
            <person name="Bruggner R."/>
            <person name="Lawson D."/>
            <person name="Bidwell S."/>
            <person name="Joardar V."/>
            <person name="Caler E."/>
            <person name="Walenz B."/>
            <person name="Inman J."/>
            <person name="Schobel S."/>
            <person name="Galinsky K."/>
            <person name="Amedeo P."/>
            <person name="Strausberg R."/>
        </authorList>
    </citation>
    <scope>NUCLEOTIDE SEQUENCE</scope>
    <source>
        <strain evidence="1">USDA</strain>
    </source>
</reference>
<protein>
    <submittedName>
        <fullName evidence="1 2">Uncharacterized protein</fullName>
    </submittedName>
</protein>
<dbReference type="EMBL" id="DS235851">
    <property type="protein sequence ID" value="EEB18732.1"/>
    <property type="molecule type" value="Genomic_DNA"/>
</dbReference>
<evidence type="ECO:0000313" key="2">
    <source>
        <dbReference type="EnsemblMetazoa" id="PHUM530170-PA"/>
    </source>
</evidence>
<name>E0VZC6_PEDHC</name>
<reference evidence="2" key="3">
    <citation type="submission" date="2021-02" db="UniProtKB">
        <authorList>
            <consortium name="EnsemblMetazoa"/>
        </authorList>
    </citation>
    <scope>IDENTIFICATION</scope>
    <source>
        <strain evidence="2">USDA</strain>
    </source>
</reference>
<dbReference type="AlphaFoldDB" id="E0VZC6"/>
<dbReference type="STRING" id="121224.E0VZC6"/>
<dbReference type="EnsemblMetazoa" id="PHUM530170-RA">
    <property type="protein sequence ID" value="PHUM530170-PA"/>
    <property type="gene ID" value="PHUM530170"/>
</dbReference>
<dbReference type="Proteomes" id="UP000009046">
    <property type="component" value="Unassembled WGS sequence"/>
</dbReference>